<accession>A0A837DVL7</accession>
<keyword evidence="1" id="KW-0808">Transferase</keyword>
<keyword evidence="1" id="KW-0418">Kinase</keyword>
<evidence type="ECO:0000313" key="1">
    <source>
        <dbReference type="EMBL" id="KIC04460.1"/>
    </source>
</evidence>
<sequence length="346" mass="40255">MGIFDFHVKTPLHNEGELLMAELFSELDQIDNLEDFKVYRSKLIKKSVFWKQRVLLLKKKGGYKSNKDLADVCCVTVPTVRNWLAGIVPRSRDNFIRIGFAEKSDLEQMNNLLQRYGYQALYSKNYEDAVYKFVLQNKDRLPECGYRYCRKIIEMIKDDVENEQDAMNVPTTNLDERLGGMRDVPELTTFICENAEIFKSRYSDFYDYVKFFVSENRLNEGSKDTINKLAEIQGWTSSMKQAIYDIKNACWFPTRLKVISIGVHLNMTIEELNHMLHLAKMGPLCPQSPFESVIIFSLRDAALNDMIHRDGGIELCLSVRNLLEKFDDFDFIGDFMNDLPTEDDQC</sequence>
<dbReference type="GO" id="GO:0016301">
    <property type="term" value="F:kinase activity"/>
    <property type="evidence" value="ECO:0007669"/>
    <property type="project" value="UniProtKB-KW"/>
</dbReference>
<gene>
    <name evidence="1" type="ORF">LRN_0896</name>
</gene>
<dbReference type="Proteomes" id="UP000031011">
    <property type="component" value="Unassembled WGS sequence"/>
</dbReference>
<organism evidence="1 2">
    <name type="scientific">Ligilactobacillus ruminis DPC 6832</name>
    <dbReference type="NCBI Taxonomy" id="1402208"/>
    <lineage>
        <taxon>Bacteria</taxon>
        <taxon>Bacillati</taxon>
        <taxon>Bacillota</taxon>
        <taxon>Bacilli</taxon>
        <taxon>Lactobacillales</taxon>
        <taxon>Lactobacillaceae</taxon>
        <taxon>Ligilactobacillus</taxon>
    </lineage>
</organism>
<comment type="caution">
    <text evidence="1">The sequence shown here is derived from an EMBL/GenBank/DDBJ whole genome shotgun (WGS) entry which is preliminary data.</text>
</comment>
<dbReference type="AlphaFoldDB" id="A0A837DVL7"/>
<protein>
    <submittedName>
        <fullName evidence="1">Non-specific serine-threonine protein kinase</fullName>
    </submittedName>
</protein>
<reference evidence="1 2" key="1">
    <citation type="journal article" date="2015" name="BMC Microbiol.">
        <title>Lactobacillus ruminis strains cluster according to their mammalian gut source.</title>
        <authorList>
            <person name="O' Donnell M.M."/>
            <person name="Harris H.M."/>
            <person name="Lynch D.B."/>
            <person name="Ross R.P."/>
            <person name="O'Toole P.W."/>
        </authorList>
    </citation>
    <scope>NUCLEOTIDE SEQUENCE [LARGE SCALE GENOMIC DNA]</scope>
    <source>
        <strain evidence="1 2">DPC 6832</strain>
    </source>
</reference>
<proteinExistence type="predicted"/>
<evidence type="ECO:0000313" key="2">
    <source>
        <dbReference type="Proteomes" id="UP000031011"/>
    </source>
</evidence>
<dbReference type="EMBL" id="AWYA01000102">
    <property type="protein sequence ID" value="KIC04460.1"/>
    <property type="molecule type" value="Genomic_DNA"/>
</dbReference>
<name>A0A837DVL7_9LACO</name>